<sequence>MIMTARILSGSRTGLSCVAARRPGTTKVNVQMNGGVGVIQLQPADASPDEQIPETNKGDPRHG</sequence>
<dbReference type="RefSeq" id="WP_157348991.1">
    <property type="nucleotide sequence ID" value="NZ_WQNF01000098.1"/>
</dbReference>
<organism evidence="2 3">
    <name type="scientific">Bradyrhizobium pachyrhizi</name>
    <dbReference type="NCBI Taxonomy" id="280333"/>
    <lineage>
        <taxon>Bacteria</taxon>
        <taxon>Pseudomonadati</taxon>
        <taxon>Pseudomonadota</taxon>
        <taxon>Alphaproteobacteria</taxon>
        <taxon>Hyphomicrobiales</taxon>
        <taxon>Nitrobacteraceae</taxon>
        <taxon>Bradyrhizobium</taxon>
    </lineage>
</organism>
<evidence type="ECO:0000256" key="1">
    <source>
        <dbReference type="SAM" id="MobiDB-lite"/>
    </source>
</evidence>
<evidence type="ECO:0000313" key="3">
    <source>
        <dbReference type="Proteomes" id="UP000436468"/>
    </source>
</evidence>
<keyword evidence="3" id="KW-1185">Reference proteome</keyword>
<dbReference type="EMBL" id="WQNF01000098">
    <property type="protein sequence ID" value="MVT71476.1"/>
    <property type="molecule type" value="Genomic_DNA"/>
</dbReference>
<dbReference type="AlphaFoldDB" id="A0A844SZN8"/>
<reference evidence="2 3" key="1">
    <citation type="submission" date="2019-12" db="EMBL/GenBank/DDBJ databases">
        <title>Draft genome sequences Bradyrhizobium cajani AMBPC1010, Bradyrhizobium pachyrhizi AMBPC1040 and Bradyrhizobium yuanmingense ALSPC3051, three plant growth promoting strains isolated from nodules of Cajanus cajan L. in Dominican Republic.</title>
        <authorList>
            <person name="Flores-Felix J.D."/>
            <person name="Araujo J."/>
            <person name="Diaz-Alcantara C."/>
            <person name="Gonzalez-Andres F."/>
            <person name="Velazquez E."/>
        </authorList>
    </citation>
    <scope>NUCLEOTIDE SEQUENCE [LARGE SCALE GENOMIC DNA]</scope>
    <source>
        <strain evidence="2 3">1040</strain>
    </source>
</reference>
<comment type="caution">
    <text evidence="2">The sequence shown here is derived from an EMBL/GenBank/DDBJ whole genome shotgun (WGS) entry which is preliminary data.</text>
</comment>
<gene>
    <name evidence="2" type="ORF">GPL21_41675</name>
</gene>
<protein>
    <submittedName>
        <fullName evidence="2">Uncharacterized protein</fullName>
    </submittedName>
</protein>
<proteinExistence type="predicted"/>
<evidence type="ECO:0000313" key="2">
    <source>
        <dbReference type="EMBL" id="MVT71476.1"/>
    </source>
</evidence>
<accession>A0A844SZN8</accession>
<name>A0A844SZN8_9BRAD</name>
<dbReference type="Proteomes" id="UP000436468">
    <property type="component" value="Unassembled WGS sequence"/>
</dbReference>
<feature type="region of interest" description="Disordered" evidence="1">
    <location>
        <begin position="41"/>
        <end position="63"/>
    </location>
</feature>